<accession>A0A9W9RSZ3</accession>
<name>A0A9W9RSZ3_9EURO</name>
<keyword evidence="1" id="KW-0732">Signal</keyword>
<comment type="caution">
    <text evidence="2">The sequence shown here is derived from an EMBL/GenBank/DDBJ whole genome shotgun (WGS) entry which is preliminary data.</text>
</comment>
<feature type="signal peptide" evidence="1">
    <location>
        <begin position="1"/>
        <end position="17"/>
    </location>
</feature>
<organism evidence="2 3">
    <name type="scientific">Penicillium cataractarum</name>
    <dbReference type="NCBI Taxonomy" id="2100454"/>
    <lineage>
        <taxon>Eukaryota</taxon>
        <taxon>Fungi</taxon>
        <taxon>Dikarya</taxon>
        <taxon>Ascomycota</taxon>
        <taxon>Pezizomycotina</taxon>
        <taxon>Eurotiomycetes</taxon>
        <taxon>Eurotiomycetidae</taxon>
        <taxon>Eurotiales</taxon>
        <taxon>Aspergillaceae</taxon>
        <taxon>Penicillium</taxon>
    </lineage>
</organism>
<evidence type="ECO:0000313" key="3">
    <source>
        <dbReference type="Proteomes" id="UP001147782"/>
    </source>
</evidence>
<gene>
    <name evidence="2" type="ORF">N7496_010437</name>
</gene>
<keyword evidence="3" id="KW-1185">Reference proteome</keyword>
<dbReference type="RefSeq" id="XP_056552350.1">
    <property type="nucleotide sequence ID" value="XM_056703350.1"/>
</dbReference>
<reference evidence="2" key="2">
    <citation type="journal article" date="2023" name="IMA Fungus">
        <title>Comparative genomic study of the Penicillium genus elucidates a diverse pangenome and 15 lateral gene transfer events.</title>
        <authorList>
            <person name="Petersen C."/>
            <person name="Sorensen T."/>
            <person name="Nielsen M.R."/>
            <person name="Sondergaard T.E."/>
            <person name="Sorensen J.L."/>
            <person name="Fitzpatrick D.A."/>
            <person name="Frisvad J.C."/>
            <person name="Nielsen K.L."/>
        </authorList>
    </citation>
    <scope>NUCLEOTIDE SEQUENCE</scope>
    <source>
        <strain evidence="2">IBT 29864</strain>
    </source>
</reference>
<protein>
    <submittedName>
        <fullName evidence="2">Uncharacterized protein</fullName>
    </submittedName>
</protein>
<dbReference type="OrthoDB" id="10471712at2759"/>
<evidence type="ECO:0000256" key="1">
    <source>
        <dbReference type="SAM" id="SignalP"/>
    </source>
</evidence>
<reference evidence="2" key="1">
    <citation type="submission" date="2022-11" db="EMBL/GenBank/DDBJ databases">
        <authorList>
            <person name="Petersen C."/>
        </authorList>
    </citation>
    <scope>NUCLEOTIDE SEQUENCE</scope>
    <source>
        <strain evidence="2">IBT 29864</strain>
    </source>
</reference>
<dbReference type="Proteomes" id="UP001147782">
    <property type="component" value="Unassembled WGS sequence"/>
</dbReference>
<dbReference type="EMBL" id="JAPZBS010000008">
    <property type="protein sequence ID" value="KAJ5364724.1"/>
    <property type="molecule type" value="Genomic_DNA"/>
</dbReference>
<dbReference type="AlphaFoldDB" id="A0A9W9RSZ3"/>
<feature type="chain" id="PRO_5040883642" evidence="1">
    <location>
        <begin position="18"/>
        <end position="104"/>
    </location>
</feature>
<proteinExistence type="predicted"/>
<dbReference type="GeneID" id="81442529"/>
<evidence type="ECO:0000313" key="2">
    <source>
        <dbReference type="EMBL" id="KAJ5364724.1"/>
    </source>
</evidence>
<sequence>MHRSIILALLAAAAVQATPLNLYSRPENDLIGDTGVSAAAHGDDSTISVRLAKRSAETSINNDLDLGLIARKNDDVDVKESQQDEELIGPFDIDGILPVNVVNI</sequence>